<dbReference type="GO" id="GO:0032267">
    <property type="term" value="F:tRNA(Ile)-lysidine synthase activity"/>
    <property type="evidence" value="ECO:0007669"/>
    <property type="project" value="UniProtKB-EC"/>
</dbReference>
<evidence type="ECO:0000256" key="2">
    <source>
        <dbReference type="ARBA" id="ARBA00022694"/>
    </source>
</evidence>
<dbReference type="SUPFAM" id="SSF52402">
    <property type="entry name" value="Adenine nucleotide alpha hydrolases-like"/>
    <property type="match status" value="1"/>
</dbReference>
<dbReference type="AlphaFoldDB" id="A0A1G7B0I5"/>
<evidence type="ECO:0000256" key="3">
    <source>
        <dbReference type="ARBA" id="ARBA00022741"/>
    </source>
</evidence>
<dbReference type="GO" id="GO:0006400">
    <property type="term" value="P:tRNA modification"/>
    <property type="evidence" value="ECO:0007669"/>
    <property type="project" value="UniProtKB-UniRule"/>
</dbReference>
<keyword evidence="9" id="KW-1185">Reference proteome</keyword>
<dbReference type="Proteomes" id="UP000199412">
    <property type="component" value="Unassembled WGS sequence"/>
</dbReference>
<dbReference type="InterPro" id="IPR011063">
    <property type="entry name" value="TilS/TtcA_N"/>
</dbReference>
<dbReference type="STRING" id="69960.SAMN05421720_104176"/>
<keyword evidence="1 6" id="KW-0436">Ligase</keyword>
<comment type="domain">
    <text evidence="6">The N-terminal region contains the highly conserved SGGXDS motif, predicted to be a P-loop motif involved in ATP binding.</text>
</comment>
<name>A0A1G7B0I5_9PROT</name>
<dbReference type="GO" id="GO:0005737">
    <property type="term" value="C:cytoplasm"/>
    <property type="evidence" value="ECO:0007669"/>
    <property type="project" value="UniProtKB-SubCell"/>
</dbReference>
<comment type="similarity">
    <text evidence="6">Belongs to the tRNA(Ile)-lysidine synthase family.</text>
</comment>
<evidence type="ECO:0000313" key="8">
    <source>
        <dbReference type="EMBL" id="SDE20628.1"/>
    </source>
</evidence>
<dbReference type="EMBL" id="FNAP01000004">
    <property type="protein sequence ID" value="SDE20628.1"/>
    <property type="molecule type" value="Genomic_DNA"/>
</dbReference>
<organism evidence="8 9">
    <name type="scientific">Rhodospira trueperi</name>
    <dbReference type="NCBI Taxonomy" id="69960"/>
    <lineage>
        <taxon>Bacteria</taxon>
        <taxon>Pseudomonadati</taxon>
        <taxon>Pseudomonadota</taxon>
        <taxon>Alphaproteobacteria</taxon>
        <taxon>Rhodospirillales</taxon>
        <taxon>Rhodospirillaceae</taxon>
        <taxon>Rhodospira</taxon>
    </lineage>
</organism>
<evidence type="ECO:0000256" key="5">
    <source>
        <dbReference type="ARBA" id="ARBA00048539"/>
    </source>
</evidence>
<dbReference type="NCBIfam" id="TIGR02432">
    <property type="entry name" value="lysidine_TilS_N"/>
    <property type="match status" value="1"/>
</dbReference>
<feature type="domain" description="tRNA(Ile)-lysidine/2-thiocytidine synthase N-terminal" evidence="7">
    <location>
        <begin position="40"/>
        <end position="217"/>
    </location>
</feature>
<dbReference type="InterPro" id="IPR012795">
    <property type="entry name" value="tRNA_Ile_lys_synt_N"/>
</dbReference>
<dbReference type="InterPro" id="IPR014729">
    <property type="entry name" value="Rossmann-like_a/b/a_fold"/>
</dbReference>
<dbReference type="Gene3D" id="3.40.50.620">
    <property type="entry name" value="HUPs"/>
    <property type="match status" value="1"/>
</dbReference>
<proteinExistence type="inferred from homology"/>
<evidence type="ECO:0000256" key="6">
    <source>
        <dbReference type="HAMAP-Rule" id="MF_01161"/>
    </source>
</evidence>
<dbReference type="Pfam" id="PF01171">
    <property type="entry name" value="ATP_bind_3"/>
    <property type="match status" value="1"/>
</dbReference>
<evidence type="ECO:0000259" key="7">
    <source>
        <dbReference type="Pfam" id="PF01171"/>
    </source>
</evidence>
<sequence>MDAAKRDDESPLSRETGPLDAAAFAGLMAPLEPFGDRPHLAVGVSGGADSLALALLARDWVAGRGGRLTALTVNHGLRPEAGDEARAVAAWMEAADIAHDILTWTGPRPVAGIQAAAREARLSLLEDWCRRNGVVDLMLAHHLDDQAETVLQRLGKGSGPDGLCGMAPVSYRRAVRVLRPLLSVPGDRTRATLETRGHPWIEDPSNDDATYQRVRLRYLRPALADAGLTASGLALTAERAAEARSERLARLNTRLAAGVCLDPLGFARVDLTVLLAPPDSEARDALGRVLACVGGLARPPRADALERLRRHLMARPAPSAGITLGRCHLSPDRHVSKGWLVCREVRHLPDPQPVFSGSAVIWDGRFDVSFMREETSDSPLVLGALGPVGWREVRGDPERTNGGEPVAVSHTVAVTLPALRTPSGTVCAVPQLRYCDRPGSAALAVRSRFAPRVPVFGGGAGHGRCGLHAGADGLCQ</sequence>
<dbReference type="PANTHER" id="PTHR43033">
    <property type="entry name" value="TRNA(ILE)-LYSIDINE SYNTHASE-RELATED"/>
    <property type="match status" value="1"/>
</dbReference>
<keyword evidence="2 6" id="KW-0819">tRNA processing</keyword>
<dbReference type="HAMAP" id="MF_01161">
    <property type="entry name" value="tRNA_Ile_lys_synt"/>
    <property type="match status" value="1"/>
</dbReference>
<keyword evidence="4 6" id="KW-0067">ATP-binding</keyword>
<evidence type="ECO:0000256" key="1">
    <source>
        <dbReference type="ARBA" id="ARBA00022598"/>
    </source>
</evidence>
<reference evidence="8 9" key="1">
    <citation type="submission" date="2016-10" db="EMBL/GenBank/DDBJ databases">
        <authorList>
            <person name="de Groot N.N."/>
        </authorList>
    </citation>
    <scope>NUCLEOTIDE SEQUENCE [LARGE SCALE GENOMIC DNA]</scope>
    <source>
        <strain evidence="8 9">ATCC 700224</strain>
    </source>
</reference>
<dbReference type="InterPro" id="IPR012094">
    <property type="entry name" value="tRNA_Ile_lys_synt"/>
</dbReference>
<comment type="catalytic activity">
    <reaction evidence="5 6">
        <text>cytidine(34) in tRNA(Ile2) + L-lysine + ATP = lysidine(34) in tRNA(Ile2) + AMP + diphosphate + H(+)</text>
        <dbReference type="Rhea" id="RHEA:43744"/>
        <dbReference type="Rhea" id="RHEA-COMP:10625"/>
        <dbReference type="Rhea" id="RHEA-COMP:10670"/>
        <dbReference type="ChEBI" id="CHEBI:15378"/>
        <dbReference type="ChEBI" id="CHEBI:30616"/>
        <dbReference type="ChEBI" id="CHEBI:32551"/>
        <dbReference type="ChEBI" id="CHEBI:33019"/>
        <dbReference type="ChEBI" id="CHEBI:82748"/>
        <dbReference type="ChEBI" id="CHEBI:83665"/>
        <dbReference type="ChEBI" id="CHEBI:456215"/>
        <dbReference type="EC" id="6.3.4.19"/>
    </reaction>
</comment>
<dbReference type="CDD" id="cd01992">
    <property type="entry name" value="TilS_N"/>
    <property type="match status" value="1"/>
</dbReference>
<evidence type="ECO:0000256" key="4">
    <source>
        <dbReference type="ARBA" id="ARBA00022840"/>
    </source>
</evidence>
<keyword evidence="3 6" id="KW-0547">Nucleotide-binding</keyword>
<keyword evidence="6" id="KW-0963">Cytoplasm</keyword>
<dbReference type="EC" id="6.3.4.19" evidence="6"/>
<evidence type="ECO:0000313" key="9">
    <source>
        <dbReference type="Proteomes" id="UP000199412"/>
    </source>
</evidence>
<dbReference type="PANTHER" id="PTHR43033:SF5">
    <property type="entry name" value="TRNA(ILE)-LYSIDINE SYNTHETASE"/>
    <property type="match status" value="1"/>
</dbReference>
<protein>
    <recommendedName>
        <fullName evidence="6">tRNA(Ile)-lysidine synthase</fullName>
        <ecNumber evidence="6">6.3.4.19</ecNumber>
    </recommendedName>
    <alternativeName>
        <fullName evidence="6">tRNA(Ile)-2-lysyl-cytidine synthase</fullName>
    </alternativeName>
    <alternativeName>
        <fullName evidence="6">tRNA(Ile)-lysidine synthetase</fullName>
    </alternativeName>
</protein>
<dbReference type="GO" id="GO:0005524">
    <property type="term" value="F:ATP binding"/>
    <property type="evidence" value="ECO:0007669"/>
    <property type="project" value="UniProtKB-UniRule"/>
</dbReference>
<gene>
    <name evidence="6" type="primary">tilS</name>
    <name evidence="8" type="ORF">SAMN05421720_104176</name>
</gene>
<comment type="function">
    <text evidence="6">Ligates lysine onto the cytidine present at position 34 of the AUA codon-specific tRNA(Ile) that contains the anticodon CAU, in an ATP-dependent manner. Cytidine is converted to lysidine, thus changing the amino acid specificity of the tRNA from methionine to isoleucine.</text>
</comment>
<comment type="subcellular location">
    <subcellularLocation>
        <location evidence="6">Cytoplasm</location>
    </subcellularLocation>
</comment>
<accession>A0A1G7B0I5</accession>
<feature type="binding site" evidence="6">
    <location>
        <begin position="45"/>
        <end position="50"/>
    </location>
    <ligand>
        <name>ATP</name>
        <dbReference type="ChEBI" id="CHEBI:30616"/>
    </ligand>
</feature>